<dbReference type="GO" id="GO:0007166">
    <property type="term" value="P:cell surface receptor signaling pathway"/>
    <property type="evidence" value="ECO:0007669"/>
    <property type="project" value="TreeGrafter"/>
</dbReference>
<dbReference type="PROSITE" id="PS50835">
    <property type="entry name" value="IG_LIKE"/>
    <property type="match status" value="1"/>
</dbReference>
<evidence type="ECO:0000256" key="4">
    <source>
        <dbReference type="ARBA" id="ARBA00022729"/>
    </source>
</evidence>
<dbReference type="InterPro" id="IPR013783">
    <property type="entry name" value="Ig-like_fold"/>
</dbReference>
<feature type="compositionally biased region" description="Polar residues" evidence="11">
    <location>
        <begin position="233"/>
        <end position="250"/>
    </location>
</feature>
<dbReference type="SUPFAM" id="SSF48726">
    <property type="entry name" value="Immunoglobulin"/>
    <property type="match status" value="1"/>
</dbReference>
<dbReference type="GO" id="GO:0031295">
    <property type="term" value="P:T cell costimulation"/>
    <property type="evidence" value="ECO:0007669"/>
    <property type="project" value="TreeGrafter"/>
</dbReference>
<dbReference type="InterPro" id="IPR013106">
    <property type="entry name" value="Ig_V-set"/>
</dbReference>
<dbReference type="GO" id="GO:0042130">
    <property type="term" value="P:negative regulation of T cell proliferation"/>
    <property type="evidence" value="ECO:0007669"/>
    <property type="project" value="TreeGrafter"/>
</dbReference>
<feature type="region of interest" description="Disordered" evidence="11">
    <location>
        <begin position="221"/>
        <end position="250"/>
    </location>
</feature>
<dbReference type="GO" id="GO:0071222">
    <property type="term" value="P:cellular response to lipopolysaccharide"/>
    <property type="evidence" value="ECO:0007669"/>
    <property type="project" value="TreeGrafter"/>
</dbReference>
<evidence type="ECO:0000313" key="14">
    <source>
        <dbReference type="EMBL" id="KAK7893391.1"/>
    </source>
</evidence>
<evidence type="ECO:0000256" key="3">
    <source>
        <dbReference type="ARBA" id="ARBA00022692"/>
    </source>
</evidence>
<dbReference type="EMBL" id="JBBPFD010000016">
    <property type="protein sequence ID" value="KAK7893391.1"/>
    <property type="molecule type" value="Genomic_DNA"/>
</dbReference>
<keyword evidence="5 12" id="KW-1133">Transmembrane helix</keyword>
<evidence type="ECO:0000256" key="11">
    <source>
        <dbReference type="SAM" id="MobiDB-lite"/>
    </source>
</evidence>
<feature type="domain" description="Ig-like" evidence="13">
    <location>
        <begin position="49"/>
        <end position="161"/>
    </location>
</feature>
<gene>
    <name evidence="14" type="ORF">WMY93_022543</name>
</gene>
<keyword evidence="4" id="KW-0732">Signal</keyword>
<dbReference type="AlphaFoldDB" id="A0AAW0NEA8"/>
<protein>
    <recommendedName>
        <fullName evidence="13">Ig-like domain-containing protein</fullName>
    </recommendedName>
</protein>
<keyword evidence="2" id="KW-1003">Cell membrane</keyword>
<evidence type="ECO:0000256" key="8">
    <source>
        <dbReference type="ARBA" id="ARBA00023170"/>
    </source>
</evidence>
<evidence type="ECO:0000256" key="10">
    <source>
        <dbReference type="ARBA" id="ARBA00023319"/>
    </source>
</evidence>
<dbReference type="GO" id="GO:0006955">
    <property type="term" value="P:immune response"/>
    <property type="evidence" value="ECO:0007669"/>
    <property type="project" value="TreeGrafter"/>
</dbReference>
<keyword evidence="3 12" id="KW-0812">Transmembrane</keyword>
<keyword evidence="8" id="KW-0675">Receptor</keyword>
<dbReference type="GO" id="GO:0009897">
    <property type="term" value="C:external side of plasma membrane"/>
    <property type="evidence" value="ECO:0007669"/>
    <property type="project" value="TreeGrafter"/>
</dbReference>
<keyword evidence="15" id="KW-1185">Reference proteome</keyword>
<dbReference type="PANTHER" id="PTHR25466:SF14">
    <property type="entry name" value="BUTYROPHILIN SUBFAMILY 2 MEMBER A2-LIKE-RELATED"/>
    <property type="match status" value="1"/>
</dbReference>
<evidence type="ECO:0000259" key="13">
    <source>
        <dbReference type="PROSITE" id="PS50835"/>
    </source>
</evidence>
<keyword evidence="7" id="KW-1015">Disulfide bond</keyword>
<dbReference type="GO" id="GO:0042102">
    <property type="term" value="P:positive regulation of T cell proliferation"/>
    <property type="evidence" value="ECO:0007669"/>
    <property type="project" value="TreeGrafter"/>
</dbReference>
<evidence type="ECO:0000313" key="15">
    <source>
        <dbReference type="Proteomes" id="UP001460270"/>
    </source>
</evidence>
<evidence type="ECO:0000256" key="12">
    <source>
        <dbReference type="SAM" id="Phobius"/>
    </source>
</evidence>
<organism evidence="14 15">
    <name type="scientific">Mugilogobius chulae</name>
    <name type="common">yellowstripe goby</name>
    <dbReference type="NCBI Taxonomy" id="88201"/>
    <lineage>
        <taxon>Eukaryota</taxon>
        <taxon>Metazoa</taxon>
        <taxon>Chordata</taxon>
        <taxon>Craniata</taxon>
        <taxon>Vertebrata</taxon>
        <taxon>Euteleostomi</taxon>
        <taxon>Actinopterygii</taxon>
        <taxon>Neopterygii</taxon>
        <taxon>Teleostei</taxon>
        <taxon>Neoteleostei</taxon>
        <taxon>Acanthomorphata</taxon>
        <taxon>Gobiaria</taxon>
        <taxon>Gobiiformes</taxon>
        <taxon>Gobioidei</taxon>
        <taxon>Gobiidae</taxon>
        <taxon>Gobionellinae</taxon>
        <taxon>Mugilogobius</taxon>
    </lineage>
</organism>
<keyword evidence="6 12" id="KW-0472">Membrane</keyword>
<dbReference type="InterPro" id="IPR007110">
    <property type="entry name" value="Ig-like_dom"/>
</dbReference>
<dbReference type="Proteomes" id="UP001460270">
    <property type="component" value="Unassembled WGS sequence"/>
</dbReference>
<sequence length="250" mass="28315">MSAPPSGPFSPTSWFLYKRPAFPVCRRSTNAPSADNFVSSQTMASTSTPLLYLFPVLWSAALQRDITEINSTSGCQCVLPCPSPLNSTLVRLQWVRPDLKHDGHVYDLRPSYQHPWYRGRVHLQDTHHGCDLVLTNLSTNDTGLYECFALHRGQGSNTELKSHHVIQLRVKDLPGGDNRDVRVEEERPAQREHYSLFSLGLTIPFCLLILYLYMKRRQKSLTKPKLPDPPEPSSLNYFSCPEQSFSALGE</sequence>
<dbReference type="PANTHER" id="PTHR25466">
    <property type="entry name" value="T-LYMPHOCYTE ACTIVATION ANTIGEN"/>
    <property type="match status" value="1"/>
</dbReference>
<feature type="transmembrane region" description="Helical" evidence="12">
    <location>
        <begin position="194"/>
        <end position="213"/>
    </location>
</feature>
<proteinExistence type="predicted"/>
<evidence type="ECO:0000256" key="7">
    <source>
        <dbReference type="ARBA" id="ARBA00023157"/>
    </source>
</evidence>
<dbReference type="Gene3D" id="2.60.40.10">
    <property type="entry name" value="Immunoglobulins"/>
    <property type="match status" value="1"/>
</dbReference>
<evidence type="ECO:0000256" key="5">
    <source>
        <dbReference type="ARBA" id="ARBA00022989"/>
    </source>
</evidence>
<evidence type="ECO:0000256" key="9">
    <source>
        <dbReference type="ARBA" id="ARBA00023180"/>
    </source>
</evidence>
<keyword evidence="9" id="KW-0325">Glycoprotein</keyword>
<accession>A0AAW0NEA8</accession>
<comment type="caution">
    <text evidence="14">The sequence shown here is derived from an EMBL/GenBank/DDBJ whole genome shotgun (WGS) entry which is preliminary data.</text>
</comment>
<name>A0AAW0NEA8_9GOBI</name>
<comment type="subcellular location">
    <subcellularLocation>
        <location evidence="1">Cell membrane</location>
        <topology evidence="1">Single-pass type I membrane protein</topology>
    </subcellularLocation>
</comment>
<reference evidence="15" key="1">
    <citation type="submission" date="2024-04" db="EMBL/GenBank/DDBJ databases">
        <title>Salinicola lusitanus LLJ914,a marine bacterium isolated from the Okinawa Trough.</title>
        <authorList>
            <person name="Li J."/>
        </authorList>
    </citation>
    <scope>NUCLEOTIDE SEQUENCE [LARGE SCALE GENOMIC DNA]</scope>
</reference>
<evidence type="ECO:0000256" key="2">
    <source>
        <dbReference type="ARBA" id="ARBA00022475"/>
    </source>
</evidence>
<dbReference type="Pfam" id="PF07686">
    <property type="entry name" value="V-set"/>
    <property type="match status" value="1"/>
</dbReference>
<dbReference type="InterPro" id="IPR036179">
    <property type="entry name" value="Ig-like_dom_sf"/>
</dbReference>
<evidence type="ECO:0000256" key="6">
    <source>
        <dbReference type="ARBA" id="ARBA00023136"/>
    </source>
</evidence>
<dbReference type="InterPro" id="IPR051713">
    <property type="entry name" value="T-cell_Activation_Regulation"/>
</dbReference>
<evidence type="ECO:0000256" key="1">
    <source>
        <dbReference type="ARBA" id="ARBA00004251"/>
    </source>
</evidence>
<keyword evidence="10" id="KW-0393">Immunoglobulin domain</keyword>